<dbReference type="SUPFAM" id="SSF55874">
    <property type="entry name" value="ATPase domain of HSP90 chaperone/DNA topoisomerase II/histidine kinase"/>
    <property type="match status" value="1"/>
</dbReference>
<dbReference type="PROSITE" id="PS50109">
    <property type="entry name" value="HIS_KIN"/>
    <property type="match status" value="1"/>
</dbReference>
<evidence type="ECO:0000259" key="7">
    <source>
        <dbReference type="PROSITE" id="PS50109"/>
    </source>
</evidence>
<keyword evidence="5 8" id="KW-0418">Kinase</keyword>
<dbReference type="CDD" id="cd00082">
    <property type="entry name" value="HisKA"/>
    <property type="match status" value="1"/>
</dbReference>
<dbReference type="InterPro" id="IPR036097">
    <property type="entry name" value="HisK_dim/P_sf"/>
</dbReference>
<dbReference type="Gene3D" id="1.10.287.130">
    <property type="match status" value="1"/>
</dbReference>
<keyword evidence="6" id="KW-0812">Transmembrane</keyword>
<keyword evidence="4" id="KW-0808">Transferase</keyword>
<organism evidence="8 9">
    <name type="scientific">Caldimonas brevitalea</name>
    <dbReference type="NCBI Taxonomy" id="413882"/>
    <lineage>
        <taxon>Bacteria</taxon>
        <taxon>Pseudomonadati</taxon>
        <taxon>Pseudomonadota</taxon>
        <taxon>Betaproteobacteria</taxon>
        <taxon>Burkholderiales</taxon>
        <taxon>Sphaerotilaceae</taxon>
        <taxon>Caldimonas</taxon>
    </lineage>
</organism>
<evidence type="ECO:0000256" key="2">
    <source>
        <dbReference type="ARBA" id="ARBA00012438"/>
    </source>
</evidence>
<gene>
    <name evidence="8" type="ORF">AAW51_3449</name>
</gene>
<dbReference type="KEGG" id="pbh:AAW51_3449"/>
<dbReference type="Gene3D" id="3.30.565.10">
    <property type="entry name" value="Histidine kinase-like ATPase, C-terminal domain"/>
    <property type="match status" value="1"/>
</dbReference>
<dbReference type="Proteomes" id="UP000035352">
    <property type="component" value="Chromosome"/>
</dbReference>
<evidence type="ECO:0000313" key="9">
    <source>
        <dbReference type="Proteomes" id="UP000035352"/>
    </source>
</evidence>
<proteinExistence type="predicted"/>
<evidence type="ECO:0000313" key="8">
    <source>
        <dbReference type="EMBL" id="AKJ30140.1"/>
    </source>
</evidence>
<evidence type="ECO:0000256" key="3">
    <source>
        <dbReference type="ARBA" id="ARBA00022553"/>
    </source>
</evidence>
<dbReference type="GO" id="GO:0000155">
    <property type="term" value="F:phosphorelay sensor kinase activity"/>
    <property type="evidence" value="ECO:0007669"/>
    <property type="project" value="InterPro"/>
</dbReference>
<dbReference type="PANTHER" id="PTHR45436:SF5">
    <property type="entry name" value="SENSOR HISTIDINE KINASE TRCS"/>
    <property type="match status" value="1"/>
</dbReference>
<dbReference type="PANTHER" id="PTHR45436">
    <property type="entry name" value="SENSOR HISTIDINE KINASE YKOH"/>
    <property type="match status" value="1"/>
</dbReference>
<name>A0A0G3BUD1_9BURK</name>
<evidence type="ECO:0000256" key="5">
    <source>
        <dbReference type="ARBA" id="ARBA00022777"/>
    </source>
</evidence>
<dbReference type="InterPro" id="IPR050428">
    <property type="entry name" value="TCS_sensor_his_kinase"/>
</dbReference>
<dbReference type="InterPro" id="IPR003661">
    <property type="entry name" value="HisK_dim/P_dom"/>
</dbReference>
<dbReference type="OrthoDB" id="9121563at2"/>
<reference evidence="8 9" key="1">
    <citation type="submission" date="2015-05" db="EMBL/GenBank/DDBJ databases">
        <authorList>
            <person name="Tang B."/>
            <person name="Yu Y."/>
        </authorList>
    </citation>
    <scope>NUCLEOTIDE SEQUENCE [LARGE SCALE GENOMIC DNA]</scope>
    <source>
        <strain evidence="8 9">DSM 7029</strain>
    </source>
</reference>
<keyword evidence="6" id="KW-1133">Transmembrane helix</keyword>
<evidence type="ECO:0000256" key="6">
    <source>
        <dbReference type="SAM" id="Phobius"/>
    </source>
</evidence>
<dbReference type="SUPFAM" id="SSF47384">
    <property type="entry name" value="Homodimeric domain of signal transducing histidine kinase"/>
    <property type="match status" value="1"/>
</dbReference>
<dbReference type="InterPro" id="IPR036890">
    <property type="entry name" value="HATPase_C_sf"/>
</dbReference>
<keyword evidence="6" id="KW-0472">Membrane</keyword>
<dbReference type="RefSeq" id="WP_047195580.1">
    <property type="nucleotide sequence ID" value="NZ_CP011371.1"/>
</dbReference>
<protein>
    <recommendedName>
        <fullName evidence="2">histidine kinase</fullName>
        <ecNumber evidence="2">2.7.13.3</ecNumber>
    </recommendedName>
</protein>
<dbReference type="SMART" id="SM00388">
    <property type="entry name" value="HisKA"/>
    <property type="match status" value="1"/>
</dbReference>
<comment type="catalytic activity">
    <reaction evidence="1">
        <text>ATP + protein L-histidine = ADP + protein N-phospho-L-histidine.</text>
        <dbReference type="EC" id="2.7.13.3"/>
    </reaction>
</comment>
<dbReference type="EC" id="2.7.13.3" evidence="2"/>
<sequence>MSRPGITRRLRHGIVAALTLSSALTFAALYAIGRHERVQAFEQALSDDLRTIGNITQVYPGDDVYVNVEPESLSQYMQGGTRFFQVWDTQDGELLDRSLSLEALDVSIPRPGGVTTTPRRFGGRLPDGREVSWTVVHVRAHWGLDEAMLKRTRQTIEDHPVDLLVGRLSHELDDALTPLAWACVAGALAMPLVAAVALAGLVPRALRPLHALGEAVSVRSSDDLHPFEAQAVEMEPIVQRLNELLQRIAAARERERRFLADAAHELRTPLTELHTLADVALLDPAGSPGHAATLAEMREVSRRMARVVDTLFRLSRQQRADEATPRRRLSLGAVLQEAVQAQSPALAERGLQCRWDGDAEVWIDADAPMARALIDNLLGNAIDHAPAGSTIELRRHDGAAGPALSIVNACSTTGQAPPRHPHLGRGLALAALYAQVLRARLAAGREGDRFEARVAWPDATEPGATNT</sequence>
<keyword evidence="9" id="KW-1185">Reference proteome</keyword>
<dbReference type="Pfam" id="PF00512">
    <property type="entry name" value="HisKA"/>
    <property type="match status" value="1"/>
</dbReference>
<evidence type="ECO:0000256" key="1">
    <source>
        <dbReference type="ARBA" id="ARBA00000085"/>
    </source>
</evidence>
<evidence type="ECO:0000256" key="4">
    <source>
        <dbReference type="ARBA" id="ARBA00022679"/>
    </source>
</evidence>
<keyword evidence="3" id="KW-0597">Phosphoprotein</keyword>
<dbReference type="InterPro" id="IPR005467">
    <property type="entry name" value="His_kinase_dom"/>
</dbReference>
<dbReference type="EMBL" id="CP011371">
    <property type="protein sequence ID" value="AKJ30140.1"/>
    <property type="molecule type" value="Genomic_DNA"/>
</dbReference>
<accession>A0A0G3BUD1</accession>
<dbReference type="AlphaFoldDB" id="A0A0G3BUD1"/>
<feature type="transmembrane region" description="Helical" evidence="6">
    <location>
        <begin position="12"/>
        <end position="32"/>
    </location>
</feature>
<feature type="domain" description="Histidine kinase" evidence="7">
    <location>
        <begin position="261"/>
        <end position="460"/>
    </location>
</feature>
<dbReference type="STRING" id="413882.AAW51_3449"/>